<evidence type="ECO:0000313" key="2">
    <source>
        <dbReference type="Proteomes" id="UP001141806"/>
    </source>
</evidence>
<dbReference type="PANTHER" id="PTHR33127">
    <property type="entry name" value="TRANSMEMBRANE PROTEIN"/>
    <property type="match status" value="1"/>
</dbReference>
<dbReference type="OrthoDB" id="679467at2759"/>
<organism evidence="1 2">
    <name type="scientific">Protea cynaroides</name>
    <dbReference type="NCBI Taxonomy" id="273540"/>
    <lineage>
        <taxon>Eukaryota</taxon>
        <taxon>Viridiplantae</taxon>
        <taxon>Streptophyta</taxon>
        <taxon>Embryophyta</taxon>
        <taxon>Tracheophyta</taxon>
        <taxon>Spermatophyta</taxon>
        <taxon>Magnoliopsida</taxon>
        <taxon>Proteales</taxon>
        <taxon>Proteaceae</taxon>
        <taxon>Protea</taxon>
    </lineage>
</organism>
<dbReference type="AlphaFoldDB" id="A0A9Q0JT55"/>
<protein>
    <submittedName>
        <fullName evidence="1">Uncharacterized protein</fullName>
    </submittedName>
</protein>
<comment type="caution">
    <text evidence="1">The sequence shown here is derived from an EMBL/GenBank/DDBJ whole genome shotgun (WGS) entry which is preliminary data.</text>
</comment>
<gene>
    <name evidence="1" type="ORF">NE237_000098</name>
</gene>
<name>A0A9Q0JT55_9MAGN</name>
<keyword evidence="2" id="KW-1185">Reference proteome</keyword>
<dbReference type="Proteomes" id="UP001141806">
    <property type="component" value="Unassembled WGS sequence"/>
</dbReference>
<accession>A0A9Q0JT55</accession>
<evidence type="ECO:0000313" key="1">
    <source>
        <dbReference type="EMBL" id="KAJ4937443.1"/>
    </source>
</evidence>
<reference evidence="1" key="1">
    <citation type="journal article" date="2023" name="Plant J.">
        <title>The genome of the king protea, Protea cynaroides.</title>
        <authorList>
            <person name="Chang J."/>
            <person name="Duong T.A."/>
            <person name="Schoeman C."/>
            <person name="Ma X."/>
            <person name="Roodt D."/>
            <person name="Barker N."/>
            <person name="Li Z."/>
            <person name="Van de Peer Y."/>
            <person name="Mizrachi E."/>
        </authorList>
    </citation>
    <scope>NUCLEOTIDE SEQUENCE</scope>
    <source>
        <tissue evidence="1">Young leaves</tissue>
    </source>
</reference>
<proteinExistence type="predicted"/>
<sequence>MCAIGYERNIDAIKSEGMDNVGLLEVNPGFGMRILREDLHMPSLPKLILSSQTYMVESGDCEKVENLGDRAFFIDTTNFYCLSCLYIFDLELKNVSISLPCLDVDSHDFEVAWIIFAPTMSCSPSSDEGNMEEVMEVQQVLWSWADLPEELLSSKQSHLFVGHLICFQVPLPLDSLDYLMMATSPCLTSFSTKGYINMFYPMNNNTYILKLEEELFGALICFSKDGWLLLIELPDFPHDHGFDAFCFTSTTTSSDCIIIVLFLKNIRVVILMLGEKRWNIYNFNNKKIWRVFNGINKLCHFSPCHFFHLIESNTVFFGGLFYCLNEQRKLGYFDPKGGC</sequence>
<dbReference type="PANTHER" id="PTHR33127:SF5">
    <property type="entry name" value="TRANSMEMBRANE PROTEIN"/>
    <property type="match status" value="1"/>
</dbReference>
<dbReference type="EMBL" id="JAMYWD010002301">
    <property type="protein sequence ID" value="KAJ4937443.1"/>
    <property type="molecule type" value="Genomic_DNA"/>
</dbReference>